<dbReference type="PANTHER" id="PTHR43400:SF7">
    <property type="entry name" value="FAD-DEPENDENT OXIDOREDUCTASE 2 FAD BINDING DOMAIN-CONTAINING PROTEIN"/>
    <property type="match status" value="1"/>
</dbReference>
<feature type="domain" description="FAD-dependent oxidoreductase 2 FAD-binding" evidence="5">
    <location>
        <begin position="117"/>
        <end position="430"/>
    </location>
</feature>
<evidence type="ECO:0000256" key="4">
    <source>
        <dbReference type="ARBA" id="ARBA00023002"/>
    </source>
</evidence>
<evidence type="ECO:0000256" key="1">
    <source>
        <dbReference type="ARBA" id="ARBA00001974"/>
    </source>
</evidence>
<protein>
    <submittedName>
        <fullName evidence="6">FAD-dependent oxidoreductase</fullName>
    </submittedName>
</protein>
<dbReference type="PANTHER" id="PTHR43400">
    <property type="entry name" value="FUMARATE REDUCTASE"/>
    <property type="match status" value="1"/>
</dbReference>
<feature type="domain" description="FAD-dependent oxidoreductase 2 FAD-binding" evidence="5">
    <location>
        <begin position="12"/>
        <end position="60"/>
    </location>
</feature>
<dbReference type="AlphaFoldDB" id="A0A7J9URT5"/>
<dbReference type="InterPro" id="IPR027477">
    <property type="entry name" value="Succ_DH/fumarate_Rdtase_cat_sf"/>
</dbReference>
<comment type="cofactor">
    <cofactor evidence="1">
        <name>FAD</name>
        <dbReference type="ChEBI" id="CHEBI:57692"/>
    </cofactor>
</comment>
<name>A0A7J9URT5_9MICO</name>
<dbReference type="RefSeq" id="WP_152229890.1">
    <property type="nucleotide sequence ID" value="NZ_BAAAOT010000001.1"/>
</dbReference>
<dbReference type="SUPFAM" id="SSF56425">
    <property type="entry name" value="Succinate dehydrogenase/fumarate reductase flavoprotein, catalytic domain"/>
    <property type="match status" value="1"/>
</dbReference>
<dbReference type="Pfam" id="PF00890">
    <property type="entry name" value="FAD_binding_2"/>
    <property type="match status" value="2"/>
</dbReference>
<gene>
    <name evidence="6" type="ORF">GB882_01490</name>
</gene>
<dbReference type="Gene3D" id="3.90.700.10">
    <property type="entry name" value="Succinate dehydrogenase/fumarate reductase flavoprotein, catalytic domain"/>
    <property type="match status" value="1"/>
</dbReference>
<organism evidence="6 7">
    <name type="scientific">Georgenia ruanii</name>
    <dbReference type="NCBI Taxonomy" id="348442"/>
    <lineage>
        <taxon>Bacteria</taxon>
        <taxon>Bacillati</taxon>
        <taxon>Actinomycetota</taxon>
        <taxon>Actinomycetes</taxon>
        <taxon>Micrococcales</taxon>
        <taxon>Bogoriellaceae</taxon>
        <taxon>Georgenia</taxon>
    </lineage>
</organism>
<dbReference type="InterPro" id="IPR003953">
    <property type="entry name" value="FAD-dep_OxRdtase_2_FAD-bd"/>
</dbReference>
<accession>A0A7J9URT5</accession>
<dbReference type="OrthoDB" id="9813348at2"/>
<keyword evidence="3" id="KW-0274">FAD</keyword>
<dbReference type="EMBL" id="WHPD01000331">
    <property type="protein sequence ID" value="MPV87326.1"/>
    <property type="molecule type" value="Genomic_DNA"/>
</dbReference>
<reference evidence="6 7" key="1">
    <citation type="submission" date="2019-10" db="EMBL/GenBank/DDBJ databases">
        <title>Georgenia wutianyii sp. nov. and Georgenia yuyongxinii sp. nov. isolated from plateau pika (Ochotona curzoniae) in the Qinghai-Tibet plateau of China.</title>
        <authorList>
            <person name="Tian Z."/>
        </authorList>
    </citation>
    <scope>NUCLEOTIDE SEQUENCE [LARGE SCALE GENOMIC DNA]</scope>
    <source>
        <strain evidence="6 7">JCM 15130</strain>
    </source>
</reference>
<evidence type="ECO:0000259" key="5">
    <source>
        <dbReference type="Pfam" id="PF00890"/>
    </source>
</evidence>
<comment type="caution">
    <text evidence="6">The sequence shown here is derived from an EMBL/GenBank/DDBJ whole genome shotgun (WGS) entry which is preliminary data.</text>
</comment>
<dbReference type="InterPro" id="IPR036188">
    <property type="entry name" value="FAD/NAD-bd_sf"/>
</dbReference>
<evidence type="ECO:0000313" key="7">
    <source>
        <dbReference type="Proteomes" id="UP000429644"/>
    </source>
</evidence>
<keyword evidence="4" id="KW-0560">Oxidoreductase</keyword>
<sequence length="476" mass="49405">MTQQVDEVRRADVVVVGSGVSGSAAAMTAARRGARVALLEKLDDFGGSAALSAGMFWTAPTVEAYRARIPLGDVALGARLVADYEEALAELRASGVRVADEPKRDIMTFGIGYSTDITAILAWCREEVRAAGGETRTGTTVVRLLDDGRRVTGVLARDAEGRLVRYDAAAVVLTTGGFQGARDELTRHIGPNADRLLLRSNPGSVGDGLRMARAAGAGGTTAMSTFYGHLIGYPITRFEPQDYLPASQYYSGSTVFVNLRGERFVDETEGDELLNQAVTFQPQARGVLLFDDHVRRTEGTEEPFPGLGVIDRYAVAVEAGARHAEADTLEDLVAAVAAWGVDGERLTRTLARYVEVAAAGGGVADGVPVAADARPPRTGPFYALMVQPSITFTFGGIRTSTDGAALDPDGRPVPGLYAAGADIGGLSNYGYAGGLAPGYITGRWAGAAAASSAVAPDALAAAASSAVAPDALAAAH</sequence>
<keyword evidence="7" id="KW-1185">Reference proteome</keyword>
<dbReference type="Gene3D" id="3.50.50.60">
    <property type="entry name" value="FAD/NAD(P)-binding domain"/>
    <property type="match status" value="1"/>
</dbReference>
<dbReference type="Proteomes" id="UP000429644">
    <property type="component" value="Unassembled WGS sequence"/>
</dbReference>
<dbReference type="InterPro" id="IPR050315">
    <property type="entry name" value="FAD-oxidoreductase_2"/>
</dbReference>
<evidence type="ECO:0000313" key="6">
    <source>
        <dbReference type="EMBL" id="MPV87326.1"/>
    </source>
</evidence>
<dbReference type="GO" id="GO:0033765">
    <property type="term" value="F:steroid dehydrogenase activity, acting on the CH-CH group of donors"/>
    <property type="evidence" value="ECO:0007669"/>
    <property type="project" value="UniProtKB-ARBA"/>
</dbReference>
<dbReference type="SUPFAM" id="SSF51905">
    <property type="entry name" value="FAD/NAD(P)-binding domain"/>
    <property type="match status" value="1"/>
</dbReference>
<keyword evidence="2" id="KW-0285">Flavoprotein</keyword>
<evidence type="ECO:0000256" key="3">
    <source>
        <dbReference type="ARBA" id="ARBA00022827"/>
    </source>
</evidence>
<proteinExistence type="predicted"/>
<evidence type="ECO:0000256" key="2">
    <source>
        <dbReference type="ARBA" id="ARBA00022630"/>
    </source>
</evidence>
<dbReference type="GO" id="GO:0008202">
    <property type="term" value="P:steroid metabolic process"/>
    <property type="evidence" value="ECO:0007669"/>
    <property type="project" value="UniProtKB-ARBA"/>
</dbReference>